<dbReference type="AlphaFoldDB" id="A0A397TYP3"/>
<comment type="caution">
    <text evidence="3">The sequence shown here is derived from an EMBL/GenBank/DDBJ whole genome shotgun (WGS) entry which is preliminary data.</text>
</comment>
<dbReference type="OrthoDB" id="2411566at2759"/>
<sequence length="72" mass="8442">MVDLEEWFKNVIDEGYIRLYDFSKFSDRKLIGRGGFGIVYKAKCKDCELAIALKQLNIIPIEEKTIQRLTKE</sequence>
<evidence type="ECO:0000256" key="1">
    <source>
        <dbReference type="PROSITE-ProRule" id="PRU10141"/>
    </source>
</evidence>
<dbReference type="Proteomes" id="UP000266673">
    <property type="component" value="Unassembled WGS sequence"/>
</dbReference>
<keyword evidence="4" id="KW-1185">Reference proteome</keyword>
<dbReference type="SUPFAM" id="SSF56112">
    <property type="entry name" value="Protein kinase-like (PK-like)"/>
    <property type="match status" value="1"/>
</dbReference>
<organism evidence="3 4">
    <name type="scientific">Gigaspora rosea</name>
    <dbReference type="NCBI Taxonomy" id="44941"/>
    <lineage>
        <taxon>Eukaryota</taxon>
        <taxon>Fungi</taxon>
        <taxon>Fungi incertae sedis</taxon>
        <taxon>Mucoromycota</taxon>
        <taxon>Glomeromycotina</taxon>
        <taxon>Glomeromycetes</taxon>
        <taxon>Diversisporales</taxon>
        <taxon>Gigasporaceae</taxon>
        <taxon>Gigaspora</taxon>
    </lineage>
</organism>
<evidence type="ECO:0000313" key="4">
    <source>
        <dbReference type="Proteomes" id="UP000266673"/>
    </source>
</evidence>
<dbReference type="InterPro" id="IPR017441">
    <property type="entry name" value="Protein_kinase_ATP_BS"/>
</dbReference>
<keyword evidence="1" id="KW-0067">ATP-binding</keyword>
<dbReference type="GO" id="GO:0004672">
    <property type="term" value="F:protein kinase activity"/>
    <property type="evidence" value="ECO:0007669"/>
    <property type="project" value="InterPro"/>
</dbReference>
<keyword evidence="1" id="KW-0547">Nucleotide-binding</keyword>
<feature type="non-terminal residue" evidence="3">
    <location>
        <position position="72"/>
    </location>
</feature>
<accession>A0A397TYP3</accession>
<evidence type="ECO:0000259" key="2">
    <source>
        <dbReference type="PROSITE" id="PS50011"/>
    </source>
</evidence>
<dbReference type="Gene3D" id="3.30.200.20">
    <property type="entry name" value="Phosphorylase Kinase, domain 1"/>
    <property type="match status" value="1"/>
</dbReference>
<dbReference type="GO" id="GO:0005524">
    <property type="term" value="F:ATP binding"/>
    <property type="evidence" value="ECO:0007669"/>
    <property type="project" value="UniProtKB-UniRule"/>
</dbReference>
<reference evidence="3 4" key="1">
    <citation type="submission" date="2018-06" db="EMBL/GenBank/DDBJ databases">
        <title>Comparative genomics reveals the genomic features of Rhizophagus irregularis, R. cerebriforme, R. diaphanum and Gigaspora rosea, and their symbiotic lifestyle signature.</title>
        <authorList>
            <person name="Morin E."/>
            <person name="San Clemente H."/>
            <person name="Chen E.C.H."/>
            <person name="De La Providencia I."/>
            <person name="Hainaut M."/>
            <person name="Kuo A."/>
            <person name="Kohler A."/>
            <person name="Murat C."/>
            <person name="Tang N."/>
            <person name="Roy S."/>
            <person name="Loubradou J."/>
            <person name="Henrissat B."/>
            <person name="Grigoriev I.V."/>
            <person name="Corradi N."/>
            <person name="Roux C."/>
            <person name="Martin F.M."/>
        </authorList>
    </citation>
    <scope>NUCLEOTIDE SEQUENCE [LARGE SCALE GENOMIC DNA]</scope>
    <source>
        <strain evidence="3 4">DAOM 194757</strain>
    </source>
</reference>
<proteinExistence type="predicted"/>
<dbReference type="EMBL" id="QKWP01002496">
    <property type="protein sequence ID" value="RIB03122.1"/>
    <property type="molecule type" value="Genomic_DNA"/>
</dbReference>
<name>A0A397TYP3_9GLOM</name>
<gene>
    <name evidence="3" type="ORF">C2G38_2123750</name>
</gene>
<feature type="binding site" evidence="1">
    <location>
        <position position="54"/>
    </location>
    <ligand>
        <name>ATP</name>
        <dbReference type="ChEBI" id="CHEBI:30616"/>
    </ligand>
</feature>
<feature type="domain" description="Protein kinase" evidence="2">
    <location>
        <begin position="25"/>
        <end position="72"/>
    </location>
</feature>
<dbReference type="InterPro" id="IPR000719">
    <property type="entry name" value="Prot_kinase_dom"/>
</dbReference>
<evidence type="ECO:0000313" key="3">
    <source>
        <dbReference type="EMBL" id="RIB03122.1"/>
    </source>
</evidence>
<protein>
    <recommendedName>
        <fullName evidence="2">Protein kinase domain-containing protein</fullName>
    </recommendedName>
</protein>
<dbReference type="PROSITE" id="PS00107">
    <property type="entry name" value="PROTEIN_KINASE_ATP"/>
    <property type="match status" value="1"/>
</dbReference>
<dbReference type="InterPro" id="IPR011009">
    <property type="entry name" value="Kinase-like_dom_sf"/>
</dbReference>
<dbReference type="PROSITE" id="PS50011">
    <property type="entry name" value="PROTEIN_KINASE_DOM"/>
    <property type="match status" value="1"/>
</dbReference>